<comment type="caution">
    <text evidence="1">The sequence shown here is derived from an EMBL/GenBank/DDBJ whole genome shotgun (WGS) entry which is preliminary data.</text>
</comment>
<organism evidence="1 2">
    <name type="scientific">Pectinatus cerevisiiphilus</name>
    <dbReference type="NCBI Taxonomy" id="86956"/>
    <lineage>
        <taxon>Bacteria</taxon>
        <taxon>Bacillati</taxon>
        <taxon>Bacillota</taxon>
        <taxon>Negativicutes</taxon>
        <taxon>Selenomonadales</taxon>
        <taxon>Selenomonadaceae</taxon>
        <taxon>Pectinatus</taxon>
    </lineage>
</organism>
<evidence type="ECO:0000313" key="2">
    <source>
        <dbReference type="Proteomes" id="UP000295188"/>
    </source>
</evidence>
<dbReference type="AlphaFoldDB" id="A0A4R3K629"/>
<dbReference type="OrthoDB" id="594021at2"/>
<evidence type="ECO:0000313" key="1">
    <source>
        <dbReference type="EMBL" id="TCS78197.1"/>
    </source>
</evidence>
<dbReference type="EMBL" id="SMAA01000011">
    <property type="protein sequence ID" value="TCS78197.1"/>
    <property type="molecule type" value="Genomic_DNA"/>
</dbReference>
<dbReference type="RefSeq" id="WP_132550246.1">
    <property type="nucleotide sequence ID" value="NZ_SMAA01000011.1"/>
</dbReference>
<sequence>MDITTKYGTLYDCYNIANHENGQIAECICQKESPLNINGTILYPYYGENERRKLSPSIKFYDDGSVKSIYLEKQTMIDSPWGSLPAELITFYQNGSLCRLFPLNGKISGYWTETSEIKLLAKMPFTFFGGEFTARPMCFHFYESGNLKSLTLQSSERVSLNTPVGKLKIKCGFSLYEDGSIYSTEPAAAQYVSTPIGMVHAFSPDSVDVSADSGSLTFTKDGAVSSLETISSIGAVDKQGHDLKIVPLKTMHPLNEEAVLIHPLKLEFTGEKVTITRSEQEKYNFPLAATSFTIE</sequence>
<reference evidence="1 2" key="1">
    <citation type="submission" date="2019-03" db="EMBL/GenBank/DDBJ databases">
        <title>Genomic Encyclopedia of Type Strains, Phase IV (KMG-IV): sequencing the most valuable type-strain genomes for metagenomic binning, comparative biology and taxonomic classification.</title>
        <authorList>
            <person name="Goeker M."/>
        </authorList>
    </citation>
    <scope>NUCLEOTIDE SEQUENCE [LARGE SCALE GENOMIC DNA]</scope>
    <source>
        <strain evidence="1 2">DSM 20467</strain>
    </source>
</reference>
<accession>A0A4R3K629</accession>
<keyword evidence="2" id="KW-1185">Reference proteome</keyword>
<evidence type="ECO:0008006" key="3">
    <source>
        <dbReference type="Google" id="ProtNLM"/>
    </source>
</evidence>
<protein>
    <recommendedName>
        <fullName evidence="3">MORN repeat protein</fullName>
    </recommendedName>
</protein>
<gene>
    <name evidence="1" type="ORF">EDC37_11162</name>
</gene>
<proteinExistence type="predicted"/>
<dbReference type="Proteomes" id="UP000295188">
    <property type="component" value="Unassembled WGS sequence"/>
</dbReference>
<name>A0A4R3K629_9FIRM</name>